<dbReference type="GeneID" id="97604210"/>
<accession>A0ABX8YBF5</accession>
<dbReference type="InterPro" id="IPR036388">
    <property type="entry name" value="WH-like_DNA-bd_sf"/>
</dbReference>
<name>A0ABX8YBF5_ANETH</name>
<gene>
    <name evidence="2" type="ORF">K3F53_01135</name>
</gene>
<evidence type="ECO:0000313" key="3">
    <source>
        <dbReference type="Proteomes" id="UP000826616"/>
    </source>
</evidence>
<keyword evidence="3" id="KW-1185">Reference proteome</keyword>
<evidence type="ECO:0000259" key="1">
    <source>
        <dbReference type="Pfam" id="PF09107"/>
    </source>
</evidence>
<dbReference type="Gene3D" id="1.10.10.10">
    <property type="entry name" value="Winged helix-like DNA-binding domain superfamily/Winged helix DNA-binding domain"/>
    <property type="match status" value="1"/>
</dbReference>
<organism evidence="2 3">
    <name type="scientific">Aneurinibacillus thermoaerophilus</name>
    <dbReference type="NCBI Taxonomy" id="143495"/>
    <lineage>
        <taxon>Bacteria</taxon>
        <taxon>Bacillati</taxon>
        <taxon>Bacillota</taxon>
        <taxon>Bacilli</taxon>
        <taxon>Bacillales</taxon>
        <taxon>Paenibacillaceae</taxon>
        <taxon>Aneurinibacillus group</taxon>
        <taxon>Aneurinibacillus</taxon>
    </lineage>
</organism>
<evidence type="ECO:0000313" key="2">
    <source>
        <dbReference type="EMBL" id="QYY42989.1"/>
    </source>
</evidence>
<reference evidence="2 3" key="1">
    <citation type="submission" date="2021-08" db="EMBL/GenBank/DDBJ databases">
        <title>Complete genome sequence of the strain Aneurinibacillus thermoaerophilus CCM 8960.</title>
        <authorList>
            <person name="Musilova J."/>
            <person name="Kourilova X."/>
            <person name="Pernicova I."/>
            <person name="Bezdicek M."/>
            <person name="Lengerova M."/>
            <person name="Obruca S."/>
            <person name="Sedlar K."/>
        </authorList>
    </citation>
    <scope>NUCLEOTIDE SEQUENCE [LARGE SCALE GENOMIC DNA]</scope>
    <source>
        <strain evidence="2 3">CCM 8960</strain>
    </source>
</reference>
<proteinExistence type="predicted"/>
<dbReference type="Proteomes" id="UP000826616">
    <property type="component" value="Chromosome"/>
</dbReference>
<sequence length="44" mass="5061">MKWKESVEKLRRETVVEEILTPGAAKEVLGLSRKCLMPFLESLD</sequence>
<dbReference type="EMBL" id="CP080764">
    <property type="protein sequence ID" value="QYY42989.1"/>
    <property type="molecule type" value="Genomic_DNA"/>
</dbReference>
<feature type="domain" description="Elongation factor SelB fourth winged-helix" evidence="1">
    <location>
        <begin position="20"/>
        <end position="44"/>
    </location>
</feature>
<dbReference type="InterPro" id="IPR015191">
    <property type="entry name" value="SelB_WHD4"/>
</dbReference>
<protein>
    <submittedName>
        <fullName evidence="2">SelB C-terminal domain-containing protein</fullName>
    </submittedName>
</protein>
<dbReference type="RefSeq" id="WP_139184967.1">
    <property type="nucleotide sequence ID" value="NZ_CP080764.1"/>
</dbReference>
<dbReference type="Pfam" id="PF09107">
    <property type="entry name" value="WHD_3rd_SelB"/>
    <property type="match status" value="1"/>
</dbReference>